<sequence length="750" mass="81879">MPFVPISQVTLTGGPLFRAQEADRAYLRALEPDRLLAPFLREAGLEPRAASYDDWEVRGLDGHTAGHYLSACSLMVASTGDDVLRFRLEYTVAELARAQDHLGTGYVGGVPRSAELWAEVAAGITESTFRAGRWVPWYNLHKLYAGLIDAARLTGNQVAPDVVLRLATWWEELAVGIDDEHFQLMLETEIGGMNEAYVDLFDLTGDPRHLAMAARFTSTALSGPLSRRSDELTGLHANTRIPQFVGFAALAARSGDPALARAARFAWETILTRRTVAIGGNSVREHFHAIDDFTPMTEDREGPETCNSYNLIKLGRRLSADGSDPAVADALERILFNHLLSSQHPEHGGLVYFTSMRPDHYRVYSSPEHSFWCCVGTGLESHAKHGESLYRFDDDTVSVELFAPSVVRIPELGLELEQRTAFPSDGVVGLTLGLTGPRRFRLRVRVPGWSVPTPEVFLNGAPVTAELERGHLVLDREWSDGDTVSFELTMGGRAEPYPDGSDWTSLLWGPSVLAARGESLPTDVVLAGRAHAPHTAVGPLTLLASAPIVPRSAVPYRDADGRLRVDSDRGPIPLEPFAGLHDARYTVTFPVASTADEDAVARRRTALAEQDRRASSIDGRTVDRVALGEQQPEADHGFEGVASASGAVGGVRWRSTAERLSVTLVDPHLLGRVVRVTWLHDPAGHGFTLEIDGTPVAPREGGRDDDLEWAEYPLTPTSAGWGVRRFALVADLDRETPRCTELRVLTAEGA</sequence>
<dbReference type="PANTHER" id="PTHR31151">
    <property type="entry name" value="PROLINE-TRNA LIGASE (DUF1680)"/>
    <property type="match status" value="1"/>
</dbReference>
<dbReference type="PANTHER" id="PTHR31151:SF0">
    <property type="entry name" value="PROLINE-TRNA LIGASE (DUF1680)"/>
    <property type="match status" value="1"/>
</dbReference>
<evidence type="ECO:0000259" key="1">
    <source>
        <dbReference type="Pfam" id="PF07944"/>
    </source>
</evidence>
<dbReference type="Pfam" id="PF20620">
    <property type="entry name" value="DUF6805"/>
    <property type="match status" value="1"/>
</dbReference>
<dbReference type="Proteomes" id="UP000266915">
    <property type="component" value="Unassembled WGS sequence"/>
</dbReference>
<gene>
    <name evidence="4" type="ORF">EDD42_1815</name>
</gene>
<dbReference type="InterPro" id="IPR049046">
    <property type="entry name" value="Beta-AFase-like_GH127_middle"/>
</dbReference>
<feature type="domain" description="Glycoside hydrolase GH146 substrate-binding" evidence="2">
    <location>
        <begin position="617"/>
        <end position="745"/>
    </location>
</feature>
<keyword evidence="5" id="KW-1185">Reference proteome</keyword>
<accession>A0A3N2C369</accession>
<proteinExistence type="predicted"/>
<organism evidence="4 5">
    <name type="scientific">Plantibacter flavus</name>
    <dbReference type="NCBI Taxonomy" id="150123"/>
    <lineage>
        <taxon>Bacteria</taxon>
        <taxon>Bacillati</taxon>
        <taxon>Actinomycetota</taxon>
        <taxon>Actinomycetes</taxon>
        <taxon>Micrococcales</taxon>
        <taxon>Microbacteriaceae</taxon>
        <taxon>Plantibacter</taxon>
    </lineage>
</organism>
<dbReference type="GO" id="GO:0005975">
    <property type="term" value="P:carbohydrate metabolic process"/>
    <property type="evidence" value="ECO:0007669"/>
    <property type="project" value="InterPro"/>
</dbReference>
<dbReference type="AlphaFoldDB" id="A0A3N2C369"/>
<dbReference type="InterPro" id="IPR008928">
    <property type="entry name" value="6-hairpin_glycosidase_sf"/>
</dbReference>
<protein>
    <recommendedName>
        <fullName evidence="6">Glycosyl hydrolase</fullName>
    </recommendedName>
</protein>
<feature type="domain" description="Non-reducing end beta-L-arabinofuranosidase-like GH127 catalytic" evidence="1">
    <location>
        <begin position="8"/>
        <end position="387"/>
    </location>
</feature>
<dbReference type="Pfam" id="PF07944">
    <property type="entry name" value="Beta-AFase-like_GH127_cat"/>
    <property type="match status" value="1"/>
</dbReference>
<evidence type="ECO:0008006" key="6">
    <source>
        <dbReference type="Google" id="ProtNLM"/>
    </source>
</evidence>
<evidence type="ECO:0000259" key="2">
    <source>
        <dbReference type="Pfam" id="PF20620"/>
    </source>
</evidence>
<evidence type="ECO:0000313" key="4">
    <source>
        <dbReference type="EMBL" id="ROR81744.1"/>
    </source>
</evidence>
<reference evidence="4 5" key="1">
    <citation type="submission" date="2018-11" db="EMBL/GenBank/DDBJ databases">
        <title>Sequencing the genomes of 1000 actinobacteria strains.</title>
        <authorList>
            <person name="Klenk H.-P."/>
        </authorList>
    </citation>
    <scope>NUCLEOTIDE SEQUENCE [LARGE SCALE GENOMIC DNA]</scope>
    <source>
        <strain evidence="4 5">DSM 14012</strain>
    </source>
</reference>
<evidence type="ECO:0000313" key="5">
    <source>
        <dbReference type="Proteomes" id="UP000266915"/>
    </source>
</evidence>
<name>A0A3N2C369_9MICO</name>
<dbReference type="InterPro" id="IPR046544">
    <property type="entry name" value="GH146_SB_dom"/>
</dbReference>
<dbReference type="RefSeq" id="WP_085510811.1">
    <property type="nucleotide sequence ID" value="NZ_FXAP01000001.1"/>
</dbReference>
<dbReference type="InterPro" id="IPR012878">
    <property type="entry name" value="Beta-AFase-like_GH127_cat"/>
</dbReference>
<dbReference type="Pfam" id="PF20736">
    <property type="entry name" value="Glyco_hydro127M"/>
    <property type="match status" value="1"/>
</dbReference>
<comment type="caution">
    <text evidence="4">The sequence shown here is derived from an EMBL/GenBank/DDBJ whole genome shotgun (WGS) entry which is preliminary data.</text>
</comment>
<dbReference type="SUPFAM" id="SSF48208">
    <property type="entry name" value="Six-hairpin glycosidases"/>
    <property type="match status" value="1"/>
</dbReference>
<evidence type="ECO:0000259" key="3">
    <source>
        <dbReference type="Pfam" id="PF20736"/>
    </source>
</evidence>
<feature type="domain" description="Non-reducing end beta-L-arabinofuranosidase-like GH127 middle" evidence="3">
    <location>
        <begin position="396"/>
        <end position="490"/>
    </location>
</feature>
<dbReference type="EMBL" id="RKHL01000001">
    <property type="protein sequence ID" value="ROR81744.1"/>
    <property type="molecule type" value="Genomic_DNA"/>
</dbReference>